<gene>
    <name evidence="1" type="ORF">CEXT_459461</name>
</gene>
<dbReference type="Proteomes" id="UP001054945">
    <property type="component" value="Unassembled WGS sequence"/>
</dbReference>
<evidence type="ECO:0000313" key="1">
    <source>
        <dbReference type="EMBL" id="GIY51018.1"/>
    </source>
</evidence>
<comment type="caution">
    <text evidence="1">The sequence shown here is derived from an EMBL/GenBank/DDBJ whole genome shotgun (WGS) entry which is preliminary data.</text>
</comment>
<accession>A0AAV4TZV9</accession>
<keyword evidence="2" id="KW-1185">Reference proteome</keyword>
<dbReference type="EMBL" id="BPLR01012059">
    <property type="protein sequence ID" value="GIY51018.1"/>
    <property type="molecule type" value="Genomic_DNA"/>
</dbReference>
<reference evidence="1 2" key="1">
    <citation type="submission" date="2021-06" db="EMBL/GenBank/DDBJ databases">
        <title>Caerostris extrusa draft genome.</title>
        <authorList>
            <person name="Kono N."/>
            <person name="Arakawa K."/>
        </authorList>
    </citation>
    <scope>NUCLEOTIDE SEQUENCE [LARGE SCALE GENOMIC DNA]</scope>
</reference>
<sequence>MLYFICMALSKIQKQKRYDKFLATNLSEKCLSSRAKATCESLPQIGSPKLFVTFCIRDSGRRWRRIGQSRVICHWQKKNAFFTVASVYFAGMHQQR</sequence>
<proteinExistence type="predicted"/>
<evidence type="ECO:0000313" key="2">
    <source>
        <dbReference type="Proteomes" id="UP001054945"/>
    </source>
</evidence>
<organism evidence="1 2">
    <name type="scientific">Caerostris extrusa</name>
    <name type="common">Bark spider</name>
    <name type="synonym">Caerostris bankana</name>
    <dbReference type="NCBI Taxonomy" id="172846"/>
    <lineage>
        <taxon>Eukaryota</taxon>
        <taxon>Metazoa</taxon>
        <taxon>Ecdysozoa</taxon>
        <taxon>Arthropoda</taxon>
        <taxon>Chelicerata</taxon>
        <taxon>Arachnida</taxon>
        <taxon>Araneae</taxon>
        <taxon>Araneomorphae</taxon>
        <taxon>Entelegynae</taxon>
        <taxon>Araneoidea</taxon>
        <taxon>Araneidae</taxon>
        <taxon>Caerostris</taxon>
    </lineage>
</organism>
<name>A0AAV4TZV9_CAEEX</name>
<protein>
    <submittedName>
        <fullName evidence="1">Uncharacterized protein</fullName>
    </submittedName>
</protein>
<dbReference type="AlphaFoldDB" id="A0AAV4TZV9"/>